<dbReference type="Gene3D" id="1.25.40.10">
    <property type="entry name" value="Tetratricopeptide repeat domain"/>
    <property type="match status" value="1"/>
</dbReference>
<dbReference type="InterPro" id="IPR019734">
    <property type="entry name" value="TPR_rpt"/>
</dbReference>
<keyword evidence="6" id="KW-0131">Cell cycle</keyword>
<keyword evidence="4" id="KW-0833">Ubl conjugation pathway</keyword>
<dbReference type="Pfam" id="PF13181">
    <property type="entry name" value="TPR_8"/>
    <property type="match status" value="2"/>
</dbReference>
<feature type="repeat" description="TPR" evidence="7">
    <location>
        <begin position="506"/>
        <end position="539"/>
    </location>
</feature>
<feature type="compositionally biased region" description="Polar residues" evidence="8">
    <location>
        <begin position="18"/>
        <end position="35"/>
    </location>
</feature>
<keyword evidence="5 7" id="KW-0802">TPR repeat</keyword>
<feature type="repeat" description="TPR" evidence="7">
    <location>
        <begin position="581"/>
        <end position="614"/>
    </location>
</feature>
<proteinExistence type="predicted"/>
<accession>A0ABR1F9I0</accession>
<dbReference type="SUPFAM" id="SSF48452">
    <property type="entry name" value="TPR-like"/>
    <property type="match status" value="2"/>
</dbReference>
<sequence length="635" mass="71860">MPAPRRAPSAYSTPVPPSRQQLSQRSRLDSASSAANPDLPSISVSSNSSHASSLLSISPIVRAITVPPSPFLASSTPVPPTTKNAYPFGFGSDMDATSTPVYNSAERDTTASAQAELSQADRLRLWRHDALMQHQNQTAVFVGDTVLALTDDPNDAFWLAQVHYNTGHYARARQLLMRQDLNRSSSCRYLAALCLTRLSKWDEALATVGESNPFRNASEEAEVVSDGGIKLEASMCYLRGIIYSNQNNFEKAKECYMEALTVDVKCFEAFDELITNSLMSPAEEWKFLESLKFEDIPDGDLVKLLYSTKLNKYYNTARFFEAEHQLQTVYQLSESSDLLQSRAELFFVQCRFNKCMDLCEKVLKNDRFKFSIIPLYLACLHELEQKNKLFLLAHEMTENHPEEPVTWLTVGVYYLSIHKIAEARRFFSKASMMNPHFGAAWIGFAHTFAVEGEHEQAVSAYSTAARLFQGTHLPSMFLGMQHLQLHNFTLAEEYLDASYNICQTDPLLLNEMGVVLYHKNQLEEALEFFFKALKVAEDLDSDTKAWVPIKINLGHAFRQLRRWPEALQNFEEVLRISKHEPEVYSALGLVNLHLNRTDKAVMNFQEALSLAPNDPVAWDLLKRALEENSQAMLNF</sequence>
<name>A0ABR1F9I0_9ASCO</name>
<evidence type="ECO:0000256" key="1">
    <source>
        <dbReference type="ARBA" id="ARBA00022618"/>
    </source>
</evidence>
<evidence type="ECO:0000256" key="3">
    <source>
        <dbReference type="ARBA" id="ARBA00022776"/>
    </source>
</evidence>
<protein>
    <recommendedName>
        <fullName evidence="11">Anaphase-promoting complex subunit cut9</fullName>
    </recommendedName>
</protein>
<dbReference type="Pfam" id="PF13424">
    <property type="entry name" value="TPR_12"/>
    <property type="match status" value="1"/>
</dbReference>
<keyword evidence="2" id="KW-0677">Repeat</keyword>
<feature type="repeat" description="TPR" evidence="7">
    <location>
        <begin position="404"/>
        <end position="437"/>
    </location>
</feature>
<feature type="region of interest" description="Disordered" evidence="8">
    <location>
        <begin position="1"/>
        <end position="47"/>
    </location>
</feature>
<evidence type="ECO:0008006" key="11">
    <source>
        <dbReference type="Google" id="ProtNLM"/>
    </source>
</evidence>
<dbReference type="RefSeq" id="XP_064769475.1">
    <property type="nucleotide sequence ID" value="XM_064912328.1"/>
</dbReference>
<gene>
    <name evidence="9" type="ORF">BZA70DRAFT_276608</name>
</gene>
<reference evidence="9 10" key="1">
    <citation type="submission" date="2024-03" db="EMBL/GenBank/DDBJ databases">
        <title>Genome-scale model development and genomic sequencing of the oleaginous clade Lipomyces.</title>
        <authorList>
            <consortium name="Lawrence Berkeley National Laboratory"/>
            <person name="Czajka J.J."/>
            <person name="Han Y."/>
            <person name="Kim J."/>
            <person name="Mondo S.J."/>
            <person name="Hofstad B.A."/>
            <person name="Robles A."/>
            <person name="Haridas S."/>
            <person name="Riley R."/>
            <person name="LaButti K."/>
            <person name="Pangilinan J."/>
            <person name="Andreopoulos W."/>
            <person name="Lipzen A."/>
            <person name="Yan J."/>
            <person name="Wang M."/>
            <person name="Ng V."/>
            <person name="Grigoriev I.V."/>
            <person name="Spatafora J.W."/>
            <person name="Magnuson J.K."/>
            <person name="Baker S.E."/>
            <person name="Pomraning K.R."/>
        </authorList>
    </citation>
    <scope>NUCLEOTIDE SEQUENCE [LARGE SCALE GENOMIC DNA]</scope>
    <source>
        <strain evidence="9 10">Phaff 52-87</strain>
    </source>
</reference>
<dbReference type="EMBL" id="JBBJBU010000003">
    <property type="protein sequence ID" value="KAK7206442.1"/>
    <property type="molecule type" value="Genomic_DNA"/>
</dbReference>
<feature type="repeat" description="TPR" evidence="7">
    <location>
        <begin position="233"/>
        <end position="266"/>
    </location>
</feature>
<feature type="repeat" description="TPR" evidence="7">
    <location>
        <begin position="547"/>
        <end position="580"/>
    </location>
</feature>
<evidence type="ECO:0000256" key="6">
    <source>
        <dbReference type="ARBA" id="ARBA00023306"/>
    </source>
</evidence>
<dbReference type="Pfam" id="PF12895">
    <property type="entry name" value="ANAPC3"/>
    <property type="match status" value="1"/>
</dbReference>
<dbReference type="PANTHER" id="PTHR12558:SF9">
    <property type="entry name" value="CELL DIVISION CYCLE PROTEIN 16 HOMOLOG"/>
    <property type="match status" value="1"/>
</dbReference>
<evidence type="ECO:0000256" key="5">
    <source>
        <dbReference type="ARBA" id="ARBA00022803"/>
    </source>
</evidence>
<evidence type="ECO:0000256" key="7">
    <source>
        <dbReference type="PROSITE-ProRule" id="PRU00339"/>
    </source>
</evidence>
<dbReference type="PROSITE" id="PS50293">
    <property type="entry name" value="TPR_REGION"/>
    <property type="match status" value="1"/>
</dbReference>
<dbReference type="PANTHER" id="PTHR12558">
    <property type="entry name" value="CELL DIVISION CYCLE 16,23,27"/>
    <property type="match status" value="1"/>
</dbReference>
<evidence type="ECO:0000256" key="8">
    <source>
        <dbReference type="SAM" id="MobiDB-lite"/>
    </source>
</evidence>
<dbReference type="GeneID" id="90037840"/>
<dbReference type="Proteomes" id="UP001498771">
    <property type="component" value="Unassembled WGS sequence"/>
</dbReference>
<keyword evidence="10" id="KW-1185">Reference proteome</keyword>
<dbReference type="SMART" id="SM00028">
    <property type="entry name" value="TPR"/>
    <property type="match status" value="8"/>
</dbReference>
<feature type="compositionally biased region" description="Low complexity" evidence="8">
    <location>
        <begin position="37"/>
        <end position="47"/>
    </location>
</feature>
<evidence type="ECO:0000313" key="9">
    <source>
        <dbReference type="EMBL" id="KAK7206442.1"/>
    </source>
</evidence>
<comment type="caution">
    <text evidence="9">The sequence shown here is derived from an EMBL/GenBank/DDBJ whole genome shotgun (WGS) entry which is preliminary data.</text>
</comment>
<evidence type="ECO:0000256" key="2">
    <source>
        <dbReference type="ARBA" id="ARBA00022737"/>
    </source>
</evidence>
<dbReference type="PROSITE" id="PS50005">
    <property type="entry name" value="TPR"/>
    <property type="match status" value="5"/>
</dbReference>
<keyword evidence="3" id="KW-0498">Mitosis</keyword>
<evidence type="ECO:0000313" key="10">
    <source>
        <dbReference type="Proteomes" id="UP001498771"/>
    </source>
</evidence>
<keyword evidence="1" id="KW-0132">Cell division</keyword>
<organism evidence="9 10">
    <name type="scientific">Myxozyma melibiosi</name>
    <dbReference type="NCBI Taxonomy" id="54550"/>
    <lineage>
        <taxon>Eukaryota</taxon>
        <taxon>Fungi</taxon>
        <taxon>Dikarya</taxon>
        <taxon>Ascomycota</taxon>
        <taxon>Saccharomycotina</taxon>
        <taxon>Lipomycetes</taxon>
        <taxon>Lipomycetales</taxon>
        <taxon>Lipomycetaceae</taxon>
        <taxon>Myxozyma</taxon>
    </lineage>
</organism>
<dbReference type="InterPro" id="IPR011990">
    <property type="entry name" value="TPR-like_helical_dom_sf"/>
</dbReference>
<evidence type="ECO:0000256" key="4">
    <source>
        <dbReference type="ARBA" id="ARBA00022786"/>
    </source>
</evidence>